<organism evidence="3 4">
    <name type="scientific">Gilvimarinus japonicus</name>
    <dbReference type="NCBI Taxonomy" id="1796469"/>
    <lineage>
        <taxon>Bacteria</taxon>
        <taxon>Pseudomonadati</taxon>
        <taxon>Pseudomonadota</taxon>
        <taxon>Gammaproteobacteria</taxon>
        <taxon>Cellvibrionales</taxon>
        <taxon>Cellvibrionaceae</taxon>
        <taxon>Gilvimarinus</taxon>
    </lineage>
</organism>
<dbReference type="NCBIfam" id="TIGR00049">
    <property type="entry name" value="iron-sulfur cluster assembly accessory protein"/>
    <property type="match status" value="1"/>
</dbReference>
<dbReference type="Pfam" id="PF01521">
    <property type="entry name" value="Fe-S_biosyn"/>
    <property type="match status" value="1"/>
</dbReference>
<dbReference type="PANTHER" id="PTHR10072">
    <property type="entry name" value="IRON-SULFUR CLUSTER ASSEMBLY PROTEIN"/>
    <property type="match status" value="1"/>
</dbReference>
<dbReference type="InterPro" id="IPR000361">
    <property type="entry name" value="ATAP_core_dom"/>
</dbReference>
<dbReference type="EMBL" id="JBHRTL010000006">
    <property type="protein sequence ID" value="MFC3155195.1"/>
    <property type="molecule type" value="Genomic_DNA"/>
</dbReference>
<dbReference type="Proteomes" id="UP001595548">
    <property type="component" value="Unassembled WGS sequence"/>
</dbReference>
<dbReference type="Gene3D" id="2.60.300.12">
    <property type="entry name" value="HesB-like domain"/>
    <property type="match status" value="1"/>
</dbReference>
<accession>A0ABV7HSX4</accession>
<evidence type="ECO:0000256" key="1">
    <source>
        <dbReference type="ARBA" id="ARBA00006718"/>
    </source>
</evidence>
<dbReference type="RefSeq" id="WP_339615405.1">
    <property type="nucleotide sequence ID" value="NZ_AP031500.1"/>
</dbReference>
<proteinExistence type="inferred from homology"/>
<evidence type="ECO:0000313" key="4">
    <source>
        <dbReference type="Proteomes" id="UP001595548"/>
    </source>
</evidence>
<protein>
    <submittedName>
        <fullName evidence="3">HesB/IscA family protein</fullName>
    </submittedName>
</protein>
<gene>
    <name evidence="3" type="ORF">ACFOEB_08280</name>
</gene>
<comment type="similarity">
    <text evidence="1">Belongs to the HesB/IscA family.</text>
</comment>
<keyword evidence="4" id="KW-1185">Reference proteome</keyword>
<comment type="caution">
    <text evidence="3">The sequence shown here is derived from an EMBL/GenBank/DDBJ whole genome shotgun (WGS) entry which is preliminary data.</text>
</comment>
<evidence type="ECO:0000259" key="2">
    <source>
        <dbReference type="Pfam" id="PF01521"/>
    </source>
</evidence>
<dbReference type="SUPFAM" id="SSF89360">
    <property type="entry name" value="HesB-like domain"/>
    <property type="match status" value="1"/>
</dbReference>
<name>A0ABV7HSX4_9GAMM</name>
<evidence type="ECO:0000313" key="3">
    <source>
        <dbReference type="EMBL" id="MFC3155195.1"/>
    </source>
</evidence>
<dbReference type="InterPro" id="IPR016092">
    <property type="entry name" value="ATAP"/>
</dbReference>
<feature type="domain" description="Core" evidence="2">
    <location>
        <begin position="14"/>
        <end position="115"/>
    </location>
</feature>
<dbReference type="InterPro" id="IPR050322">
    <property type="entry name" value="Fe-S_cluster_asmbl/transfer"/>
</dbReference>
<dbReference type="PANTHER" id="PTHR10072:SF41">
    <property type="entry name" value="IRON-SULFUR CLUSTER ASSEMBLY 1 HOMOLOG, MITOCHONDRIAL"/>
    <property type="match status" value="1"/>
</dbReference>
<reference evidence="4" key="1">
    <citation type="journal article" date="2019" name="Int. J. Syst. Evol. Microbiol.">
        <title>The Global Catalogue of Microorganisms (GCM) 10K type strain sequencing project: providing services to taxonomists for standard genome sequencing and annotation.</title>
        <authorList>
            <consortium name="The Broad Institute Genomics Platform"/>
            <consortium name="The Broad Institute Genome Sequencing Center for Infectious Disease"/>
            <person name="Wu L."/>
            <person name="Ma J."/>
        </authorList>
    </citation>
    <scope>NUCLEOTIDE SEQUENCE [LARGE SCALE GENOMIC DNA]</scope>
    <source>
        <strain evidence="4">KCTC 52141</strain>
    </source>
</reference>
<dbReference type="InterPro" id="IPR035903">
    <property type="entry name" value="HesB-like_dom_sf"/>
</dbReference>
<sequence length="120" mass="12800">MSVEQFNPDQAALIDVTPAAIQHFSQQLSADSAANAVRLSVKESGCTGFMYVLDLVAAPSEGDREFTLQDGVTLYVAEASASVIRGTKIDYVTEGVNRQLSFLNPNAKDYCGCGESFNVG</sequence>